<keyword evidence="1" id="KW-0732">Signal</keyword>
<accession>A0A096AU38</accession>
<organism evidence="2 3">
    <name type="scientific">Hoylesella buccalis DNF00853</name>
    <dbReference type="NCBI Taxonomy" id="1401074"/>
    <lineage>
        <taxon>Bacteria</taxon>
        <taxon>Pseudomonadati</taxon>
        <taxon>Bacteroidota</taxon>
        <taxon>Bacteroidia</taxon>
        <taxon>Bacteroidales</taxon>
        <taxon>Prevotellaceae</taxon>
        <taxon>Hoylesella</taxon>
    </lineage>
</organism>
<dbReference type="OrthoDB" id="1081992at2"/>
<reference evidence="2 3" key="1">
    <citation type="submission" date="2014-07" db="EMBL/GenBank/DDBJ databases">
        <authorList>
            <person name="McCorrison J."/>
            <person name="Sanka R."/>
            <person name="Torralba M."/>
            <person name="Gillis M."/>
            <person name="Haft D.H."/>
            <person name="Methe B."/>
            <person name="Sutton G."/>
            <person name="Nelson K.E."/>
        </authorList>
    </citation>
    <scope>NUCLEOTIDE SEQUENCE [LARGE SCALE GENOMIC DNA]</scope>
    <source>
        <strain evidence="2 3">DNF00853</strain>
    </source>
</reference>
<dbReference type="RefSeq" id="WP_036873815.1">
    <property type="nucleotide sequence ID" value="NZ_JRNN01000073.1"/>
</dbReference>
<feature type="signal peptide" evidence="1">
    <location>
        <begin position="1"/>
        <end position="25"/>
    </location>
</feature>
<dbReference type="EMBL" id="JRNN01000073">
    <property type="protein sequence ID" value="KGF34132.1"/>
    <property type="molecule type" value="Genomic_DNA"/>
</dbReference>
<feature type="chain" id="PRO_5001916650" description="DUF4836 domain-containing protein" evidence="1">
    <location>
        <begin position="26"/>
        <end position="445"/>
    </location>
</feature>
<dbReference type="AlphaFoldDB" id="A0A096AU38"/>
<evidence type="ECO:0000313" key="3">
    <source>
        <dbReference type="Proteomes" id="UP000029556"/>
    </source>
</evidence>
<sequence>MKVFKLYCISACLLIIAFLSSCSDAEYRQAIPKSSTALVSFDVSKISGVNSATLLKVLLRMKNLDESGIDLTHKIYLFESPDGNLGICAKVQDKGKLEQMFVKMNSRPVKYREAYFAQVNDSWIAGYNDQSLLIMGPLPVTAQEVMKGTMAKYLQQDEENSVIASPMFEKLEGIDSPMAMVAQAKALPEQLVAPMTLGTPKGIDGSQVLIAAEMSIEKRCLTIEGRPFSFNQRINQEIEESFKVYRPITDAYLQSMSNEALLGMFVNVDGQKFLPILQQNKGLQVLLTGINQAIDMDNIIRSVDGDMCIIVPNYSDGAIQLSMAAHLAHTKWLADVPYWKQSVPQGARLTDVGKNIYSYSDGKTNFCFGVSEDKQFFSGSSKQEALASIGQAKTPLPEQLQDQIKGQKMVMVIHFNDVRNETMKVFVDLLKPVFGPVNTMVYKLK</sequence>
<evidence type="ECO:0008006" key="4">
    <source>
        <dbReference type="Google" id="ProtNLM"/>
    </source>
</evidence>
<evidence type="ECO:0000313" key="2">
    <source>
        <dbReference type="EMBL" id="KGF34132.1"/>
    </source>
</evidence>
<gene>
    <name evidence="2" type="ORF">HMPREF2137_09350</name>
</gene>
<evidence type="ECO:0000256" key="1">
    <source>
        <dbReference type="SAM" id="SignalP"/>
    </source>
</evidence>
<dbReference type="PROSITE" id="PS51257">
    <property type="entry name" value="PROKAR_LIPOPROTEIN"/>
    <property type="match status" value="1"/>
</dbReference>
<dbReference type="InterPro" id="IPR032276">
    <property type="entry name" value="DUF4836"/>
</dbReference>
<protein>
    <recommendedName>
        <fullName evidence="4">DUF4836 domain-containing protein</fullName>
    </recommendedName>
</protein>
<comment type="caution">
    <text evidence="2">The sequence shown here is derived from an EMBL/GenBank/DDBJ whole genome shotgun (WGS) entry which is preliminary data.</text>
</comment>
<name>A0A096AU38_9BACT</name>
<dbReference type="Proteomes" id="UP000029556">
    <property type="component" value="Unassembled WGS sequence"/>
</dbReference>
<proteinExistence type="predicted"/>
<dbReference type="Pfam" id="PF16120">
    <property type="entry name" value="DUF4836"/>
    <property type="match status" value="1"/>
</dbReference>